<dbReference type="InterPro" id="IPR043472">
    <property type="entry name" value="Macro_dom-like"/>
</dbReference>
<dbReference type="Pfam" id="PF10021">
    <property type="entry name" value="PARG_cat_microb"/>
    <property type="match status" value="1"/>
</dbReference>
<feature type="region of interest" description="Disordered" evidence="2">
    <location>
        <begin position="367"/>
        <end position="401"/>
    </location>
</feature>
<name>A0A010Q632_9PEZI</name>
<dbReference type="EMBL" id="JARH01000912">
    <property type="protein sequence ID" value="EXF75312.1"/>
    <property type="molecule type" value="Genomic_DNA"/>
</dbReference>
<dbReference type="eggNOG" id="ENOG502S35J">
    <property type="taxonomic scope" value="Eukaryota"/>
</dbReference>
<protein>
    <recommendedName>
        <fullName evidence="3">Microbial-type PARG catalytic domain-containing protein</fullName>
    </recommendedName>
</protein>
<evidence type="ECO:0000259" key="3">
    <source>
        <dbReference type="Pfam" id="PF10021"/>
    </source>
</evidence>
<dbReference type="Gene3D" id="3.40.220.10">
    <property type="entry name" value="Leucine Aminopeptidase, subunit E, domain 1"/>
    <property type="match status" value="1"/>
</dbReference>
<reference evidence="4 5" key="1">
    <citation type="submission" date="2014-02" db="EMBL/GenBank/DDBJ databases">
        <title>The genome sequence of Colletotrichum fioriniae PJ7.</title>
        <authorList>
            <person name="Baroncelli R."/>
            <person name="Thon M.R."/>
        </authorList>
    </citation>
    <scope>NUCLEOTIDE SEQUENCE [LARGE SCALE GENOMIC DNA]</scope>
    <source>
        <strain evidence="4 5">PJ7</strain>
    </source>
</reference>
<dbReference type="STRING" id="1445577.A0A010Q632"/>
<dbReference type="SUPFAM" id="SSF52949">
    <property type="entry name" value="Macro domain-like"/>
    <property type="match status" value="1"/>
</dbReference>
<accession>A0A010Q632</accession>
<dbReference type="KEGG" id="cfj:CFIO01_02899"/>
<dbReference type="HOGENOM" id="CLU_024412_2_0_1"/>
<evidence type="ECO:0000313" key="4">
    <source>
        <dbReference type="EMBL" id="EXF75312.1"/>
    </source>
</evidence>
<dbReference type="InterPro" id="IPR019261">
    <property type="entry name" value="PARG_cat_microbial"/>
</dbReference>
<dbReference type="OrthoDB" id="9985428at2759"/>
<dbReference type="PANTHER" id="PTHR35596:SF1">
    <property type="entry name" value="MICROBIAL-TYPE PARG CATALYTIC DOMAIN-CONTAINING PROTEIN"/>
    <property type="match status" value="1"/>
</dbReference>
<keyword evidence="5" id="KW-1185">Reference proteome</keyword>
<gene>
    <name evidence="4" type="ORF">CFIO01_02899</name>
</gene>
<comment type="caution">
    <text evidence="4">The sequence shown here is derived from an EMBL/GenBank/DDBJ whole genome shotgun (WGS) entry which is preliminary data.</text>
</comment>
<proteinExistence type="predicted"/>
<dbReference type="Proteomes" id="UP000020467">
    <property type="component" value="Unassembled WGS sequence"/>
</dbReference>
<evidence type="ECO:0000256" key="1">
    <source>
        <dbReference type="SAM" id="Coils"/>
    </source>
</evidence>
<sequence length="401" mass="43927">MGRTQPSVGQPPAAFRKAARAKKAKVTLNQLIPSLLPTHPRARRGIDSTELIVEPKSATKETRAPKTEDAVVPETNEALRVRLQVADTLTAAYALVTENAGPDRSVDVSNKETRVAILNMASPLTPGGGFVNGAGSQEESLCMRTTLLPSLKDEYYRLPELGAVYTPDVLVFRDEDADDVLEKKDRWFVDCISAAMLRNPEIERDEDTGFSHYVQEKDRQLILEKMKIVLRICQLKGIKKVVLGAWGCGAYGNPVAEVAKAWKKALLPRNDGKGKQKGNKETWAGIEEIVFAIKDAGMADAFEEAFGKGIERDVEAEVDESDEEINIAQRDKEELQARIAELKQRIDATPNPQVKTGLNSILAGLISQLPADSGKDTDEDEDEREGSKDDSGDSDANSEQA</sequence>
<dbReference type="InterPro" id="IPR012664">
    <property type="entry name" value="CHP02452"/>
</dbReference>
<evidence type="ECO:0000313" key="5">
    <source>
        <dbReference type="Proteomes" id="UP000020467"/>
    </source>
</evidence>
<dbReference type="PANTHER" id="PTHR35596">
    <property type="entry name" value="DUF2263 DOMAIN-CONTAINING PROTEIN"/>
    <property type="match status" value="1"/>
</dbReference>
<feature type="domain" description="Microbial-type PARG catalytic" evidence="3">
    <location>
        <begin position="58"/>
        <end position="174"/>
    </location>
</feature>
<keyword evidence="1" id="KW-0175">Coiled coil</keyword>
<organism evidence="4 5">
    <name type="scientific">Colletotrichum fioriniae PJ7</name>
    <dbReference type="NCBI Taxonomy" id="1445577"/>
    <lineage>
        <taxon>Eukaryota</taxon>
        <taxon>Fungi</taxon>
        <taxon>Dikarya</taxon>
        <taxon>Ascomycota</taxon>
        <taxon>Pezizomycotina</taxon>
        <taxon>Sordariomycetes</taxon>
        <taxon>Hypocreomycetidae</taxon>
        <taxon>Glomerellales</taxon>
        <taxon>Glomerellaceae</taxon>
        <taxon>Colletotrichum</taxon>
        <taxon>Colletotrichum acutatum species complex</taxon>
    </lineage>
</organism>
<feature type="coiled-coil region" evidence="1">
    <location>
        <begin position="311"/>
        <end position="345"/>
    </location>
</feature>
<dbReference type="NCBIfam" id="TIGR02452">
    <property type="entry name" value="TIGR02452 family protein"/>
    <property type="match status" value="1"/>
</dbReference>
<dbReference type="AlphaFoldDB" id="A0A010Q632"/>
<evidence type="ECO:0000256" key="2">
    <source>
        <dbReference type="SAM" id="MobiDB-lite"/>
    </source>
</evidence>